<accession>A0A9P6DV18</accession>
<protein>
    <recommendedName>
        <fullName evidence="5">Protein kinase domain-containing protein</fullName>
    </recommendedName>
</protein>
<evidence type="ECO:0000256" key="4">
    <source>
        <dbReference type="ARBA" id="ARBA00022840"/>
    </source>
</evidence>
<dbReference type="PANTHER" id="PTHR44329">
    <property type="entry name" value="SERINE/THREONINE-PROTEIN KINASE TNNI3K-RELATED"/>
    <property type="match status" value="1"/>
</dbReference>
<name>A0A9P6DV18_9AGAM</name>
<gene>
    <name evidence="6" type="ORF">BS47DRAFT_1345847</name>
</gene>
<dbReference type="InterPro" id="IPR051681">
    <property type="entry name" value="Ser/Thr_Kinases-Pseudokinases"/>
</dbReference>
<dbReference type="InterPro" id="IPR008266">
    <property type="entry name" value="Tyr_kinase_AS"/>
</dbReference>
<dbReference type="Gene3D" id="1.10.510.10">
    <property type="entry name" value="Transferase(Phosphotransferase) domain 1"/>
    <property type="match status" value="1"/>
</dbReference>
<dbReference type="PANTHER" id="PTHR44329:SF288">
    <property type="entry name" value="MITOGEN-ACTIVATED PROTEIN KINASE KINASE KINASE 20"/>
    <property type="match status" value="1"/>
</dbReference>
<proteinExistence type="predicted"/>
<keyword evidence="4" id="KW-0067">ATP-binding</keyword>
<dbReference type="Pfam" id="PF07714">
    <property type="entry name" value="PK_Tyr_Ser-Thr"/>
    <property type="match status" value="1"/>
</dbReference>
<evidence type="ECO:0000259" key="5">
    <source>
        <dbReference type="PROSITE" id="PS50011"/>
    </source>
</evidence>
<keyword evidence="1" id="KW-0808">Transferase</keyword>
<dbReference type="EMBL" id="MU128990">
    <property type="protein sequence ID" value="KAF9512213.1"/>
    <property type="molecule type" value="Genomic_DNA"/>
</dbReference>
<organism evidence="6 7">
    <name type="scientific">Hydnum rufescens UP504</name>
    <dbReference type="NCBI Taxonomy" id="1448309"/>
    <lineage>
        <taxon>Eukaryota</taxon>
        <taxon>Fungi</taxon>
        <taxon>Dikarya</taxon>
        <taxon>Basidiomycota</taxon>
        <taxon>Agaricomycotina</taxon>
        <taxon>Agaricomycetes</taxon>
        <taxon>Cantharellales</taxon>
        <taxon>Hydnaceae</taxon>
        <taxon>Hydnum</taxon>
    </lineage>
</organism>
<dbReference type="InterPro" id="IPR011009">
    <property type="entry name" value="Kinase-like_dom_sf"/>
</dbReference>
<feature type="domain" description="Protein kinase" evidence="5">
    <location>
        <begin position="92"/>
        <end position="355"/>
    </location>
</feature>
<dbReference type="Proteomes" id="UP000886523">
    <property type="component" value="Unassembled WGS sequence"/>
</dbReference>
<sequence>MSTSTLAPDLVLPGSQANLHGPARARDLGDFMEATRGQRIDSDTCKLLTVPPSGGIADSPSHGTSMLGTPVRCPDYTRVRNVETVPDLTCEIYNKTLVASNGYCLHLRAYRKESQGSPTKVAVKIFRVVLGEILKALKRELRVWKSLNHRNIVPLLGLVSEKLGPGLVTPWYSNGNILQYLRRVPNVKREPLCEDVARGLRYLHEQDPPIIHGDIRGANILVAMDGRAVLCDFGLARILDSGPAGFPSFTIGCTLRFKAPEEFANDLEGGSIPTDVYSYACIYAQIMTGEPPFHWHRTDPPIMRAICRGELPYKIDSIVSRHDLGFLGPSWDADPSCRPTMSHISRILGIPEGAP</sequence>
<dbReference type="InterPro" id="IPR000719">
    <property type="entry name" value="Prot_kinase_dom"/>
</dbReference>
<dbReference type="OrthoDB" id="346907at2759"/>
<evidence type="ECO:0000256" key="3">
    <source>
        <dbReference type="ARBA" id="ARBA00022777"/>
    </source>
</evidence>
<evidence type="ECO:0000256" key="1">
    <source>
        <dbReference type="ARBA" id="ARBA00022679"/>
    </source>
</evidence>
<evidence type="ECO:0000313" key="6">
    <source>
        <dbReference type="EMBL" id="KAF9512213.1"/>
    </source>
</evidence>
<evidence type="ECO:0000313" key="7">
    <source>
        <dbReference type="Proteomes" id="UP000886523"/>
    </source>
</evidence>
<comment type="caution">
    <text evidence="6">The sequence shown here is derived from an EMBL/GenBank/DDBJ whole genome shotgun (WGS) entry which is preliminary data.</text>
</comment>
<dbReference type="AlphaFoldDB" id="A0A9P6DV18"/>
<dbReference type="PROSITE" id="PS50011">
    <property type="entry name" value="PROTEIN_KINASE_DOM"/>
    <property type="match status" value="1"/>
</dbReference>
<keyword evidence="7" id="KW-1185">Reference proteome</keyword>
<keyword evidence="2" id="KW-0547">Nucleotide-binding</keyword>
<keyword evidence="3" id="KW-0418">Kinase</keyword>
<dbReference type="SUPFAM" id="SSF56112">
    <property type="entry name" value="Protein kinase-like (PK-like)"/>
    <property type="match status" value="1"/>
</dbReference>
<reference evidence="6" key="1">
    <citation type="journal article" date="2020" name="Nat. Commun.">
        <title>Large-scale genome sequencing of mycorrhizal fungi provides insights into the early evolution of symbiotic traits.</title>
        <authorList>
            <person name="Miyauchi S."/>
            <person name="Kiss E."/>
            <person name="Kuo A."/>
            <person name="Drula E."/>
            <person name="Kohler A."/>
            <person name="Sanchez-Garcia M."/>
            <person name="Morin E."/>
            <person name="Andreopoulos B."/>
            <person name="Barry K.W."/>
            <person name="Bonito G."/>
            <person name="Buee M."/>
            <person name="Carver A."/>
            <person name="Chen C."/>
            <person name="Cichocki N."/>
            <person name="Clum A."/>
            <person name="Culley D."/>
            <person name="Crous P.W."/>
            <person name="Fauchery L."/>
            <person name="Girlanda M."/>
            <person name="Hayes R.D."/>
            <person name="Keri Z."/>
            <person name="LaButti K."/>
            <person name="Lipzen A."/>
            <person name="Lombard V."/>
            <person name="Magnuson J."/>
            <person name="Maillard F."/>
            <person name="Murat C."/>
            <person name="Nolan M."/>
            <person name="Ohm R.A."/>
            <person name="Pangilinan J."/>
            <person name="Pereira M.F."/>
            <person name="Perotto S."/>
            <person name="Peter M."/>
            <person name="Pfister S."/>
            <person name="Riley R."/>
            <person name="Sitrit Y."/>
            <person name="Stielow J.B."/>
            <person name="Szollosi G."/>
            <person name="Zifcakova L."/>
            <person name="Stursova M."/>
            <person name="Spatafora J.W."/>
            <person name="Tedersoo L."/>
            <person name="Vaario L.M."/>
            <person name="Yamada A."/>
            <person name="Yan M."/>
            <person name="Wang P."/>
            <person name="Xu J."/>
            <person name="Bruns T."/>
            <person name="Baldrian P."/>
            <person name="Vilgalys R."/>
            <person name="Dunand C."/>
            <person name="Henrissat B."/>
            <person name="Grigoriev I.V."/>
            <person name="Hibbett D."/>
            <person name="Nagy L.G."/>
            <person name="Martin F.M."/>
        </authorList>
    </citation>
    <scope>NUCLEOTIDE SEQUENCE</scope>
    <source>
        <strain evidence="6">UP504</strain>
    </source>
</reference>
<dbReference type="PROSITE" id="PS00109">
    <property type="entry name" value="PROTEIN_KINASE_TYR"/>
    <property type="match status" value="1"/>
</dbReference>
<dbReference type="InterPro" id="IPR001245">
    <property type="entry name" value="Ser-Thr/Tyr_kinase_cat_dom"/>
</dbReference>
<evidence type="ECO:0000256" key="2">
    <source>
        <dbReference type="ARBA" id="ARBA00022741"/>
    </source>
</evidence>
<dbReference type="GO" id="GO:0005524">
    <property type="term" value="F:ATP binding"/>
    <property type="evidence" value="ECO:0007669"/>
    <property type="project" value="UniProtKB-KW"/>
</dbReference>
<dbReference type="GO" id="GO:0004674">
    <property type="term" value="F:protein serine/threonine kinase activity"/>
    <property type="evidence" value="ECO:0007669"/>
    <property type="project" value="TreeGrafter"/>
</dbReference>